<keyword evidence="2" id="KW-1185">Reference proteome</keyword>
<reference evidence="1" key="1">
    <citation type="submission" date="2023-02" db="EMBL/GenBank/DDBJ databases">
        <title>Genome of toxic invasive species Heracleum sosnowskyi carries increased number of genes despite the absence of recent whole-genome duplications.</title>
        <authorList>
            <person name="Schelkunov M."/>
            <person name="Shtratnikova V."/>
            <person name="Makarenko M."/>
            <person name="Klepikova A."/>
            <person name="Omelchenko D."/>
            <person name="Novikova G."/>
            <person name="Obukhova E."/>
            <person name="Bogdanov V."/>
            <person name="Penin A."/>
            <person name="Logacheva M."/>
        </authorList>
    </citation>
    <scope>NUCLEOTIDE SEQUENCE</scope>
    <source>
        <strain evidence="1">Hsosn_3</strain>
        <tissue evidence="1">Leaf</tissue>
    </source>
</reference>
<organism evidence="1 2">
    <name type="scientific">Heracleum sosnowskyi</name>
    <dbReference type="NCBI Taxonomy" id="360622"/>
    <lineage>
        <taxon>Eukaryota</taxon>
        <taxon>Viridiplantae</taxon>
        <taxon>Streptophyta</taxon>
        <taxon>Embryophyta</taxon>
        <taxon>Tracheophyta</taxon>
        <taxon>Spermatophyta</taxon>
        <taxon>Magnoliopsida</taxon>
        <taxon>eudicotyledons</taxon>
        <taxon>Gunneridae</taxon>
        <taxon>Pentapetalae</taxon>
        <taxon>asterids</taxon>
        <taxon>campanulids</taxon>
        <taxon>Apiales</taxon>
        <taxon>Apiaceae</taxon>
        <taxon>Apioideae</taxon>
        <taxon>apioid superclade</taxon>
        <taxon>Tordylieae</taxon>
        <taxon>Tordyliinae</taxon>
        <taxon>Heracleum</taxon>
    </lineage>
</organism>
<dbReference type="AlphaFoldDB" id="A0AAD8IPD3"/>
<gene>
    <name evidence="1" type="ORF">POM88_017523</name>
</gene>
<accession>A0AAD8IPD3</accession>
<reference evidence="1" key="2">
    <citation type="submission" date="2023-05" db="EMBL/GenBank/DDBJ databases">
        <authorList>
            <person name="Schelkunov M.I."/>
        </authorList>
    </citation>
    <scope>NUCLEOTIDE SEQUENCE</scope>
    <source>
        <strain evidence="1">Hsosn_3</strain>
        <tissue evidence="1">Leaf</tissue>
    </source>
</reference>
<dbReference type="EMBL" id="JAUIZM010000004">
    <property type="protein sequence ID" value="KAK1389345.1"/>
    <property type="molecule type" value="Genomic_DNA"/>
</dbReference>
<evidence type="ECO:0000313" key="1">
    <source>
        <dbReference type="EMBL" id="KAK1389345.1"/>
    </source>
</evidence>
<sequence length="374" mass="42586">MDTVEAVLEMPRDGNLATVDKPLHNKKDILTEVLAHEGRSLDVGVELSVLEFEQESESLKGKDVNKDFDSRDMSYCRKGATCATDGCSDKVYELMGHKGSYYLLLKHNDTIFNDGTANAPESQEGVKEGYFLFSQPPSTSKRLKRSGTDMDVQLPPFVFPDESLPEILNHIFLQMYKAIRYAKPYDDSNLTWEDDGLWEKIIETVKLPVIMSVHQFKLQLLSYYGTYEKGGFTALNLDNHTLVYMGNVFGKQRSSVGEYITNYMRPPPGYALEQYRESVTTVSHGPGSSGLINPIQMIQSGSSRDIYSAFTQGLREIEDRLLVQEYKWARIHMAKHKGLVLMFCQCTLEERIQYVKDCYDEKRLDGLEKVVESQ</sequence>
<evidence type="ECO:0000313" key="2">
    <source>
        <dbReference type="Proteomes" id="UP001237642"/>
    </source>
</evidence>
<proteinExistence type="predicted"/>
<comment type="caution">
    <text evidence="1">The sequence shown here is derived from an EMBL/GenBank/DDBJ whole genome shotgun (WGS) entry which is preliminary data.</text>
</comment>
<name>A0AAD8IPD3_9APIA</name>
<protein>
    <submittedName>
        <fullName evidence="1">Uncharacterized protein</fullName>
    </submittedName>
</protein>
<dbReference type="Proteomes" id="UP001237642">
    <property type="component" value="Unassembled WGS sequence"/>
</dbReference>